<keyword evidence="1" id="KW-0732">Signal</keyword>
<comment type="caution">
    <text evidence="2">The sequence shown here is derived from an EMBL/GenBank/DDBJ whole genome shotgun (WGS) entry which is preliminary data.</text>
</comment>
<evidence type="ECO:0000256" key="1">
    <source>
        <dbReference type="SAM" id="SignalP"/>
    </source>
</evidence>
<evidence type="ECO:0000313" key="2">
    <source>
        <dbReference type="EMBL" id="TEB06160.1"/>
    </source>
</evidence>
<dbReference type="EMBL" id="QFGA01000002">
    <property type="protein sequence ID" value="TEB06160.1"/>
    <property type="molecule type" value="Genomic_DNA"/>
</dbReference>
<protein>
    <submittedName>
        <fullName evidence="2">Uncharacterized protein</fullName>
    </submittedName>
</protein>
<dbReference type="Proteomes" id="UP000298324">
    <property type="component" value="Unassembled WGS sequence"/>
</dbReference>
<evidence type="ECO:0000313" key="3">
    <source>
        <dbReference type="Proteomes" id="UP000298324"/>
    </source>
</evidence>
<proteinExistence type="predicted"/>
<dbReference type="NCBIfam" id="NF047340">
    <property type="entry name" value="Athe_2463_dom"/>
    <property type="match status" value="1"/>
</dbReference>
<feature type="chain" id="PRO_5021205264" evidence="1">
    <location>
        <begin position="25"/>
        <end position="540"/>
    </location>
</feature>
<reference evidence="2 3" key="1">
    <citation type="journal article" date="2018" name="Environ. Microbiol.">
        <title>Novel energy conservation strategies and behaviour of Pelotomaculum schinkii driving syntrophic propionate catabolism.</title>
        <authorList>
            <person name="Hidalgo-Ahumada C.A.P."/>
            <person name="Nobu M.K."/>
            <person name="Narihiro T."/>
            <person name="Tamaki H."/>
            <person name="Liu W.T."/>
            <person name="Kamagata Y."/>
            <person name="Stams A.J.M."/>
            <person name="Imachi H."/>
            <person name="Sousa D.Z."/>
        </authorList>
    </citation>
    <scope>NUCLEOTIDE SEQUENCE [LARGE SCALE GENOMIC DNA]</scope>
    <source>
        <strain evidence="2 3">HH</strain>
    </source>
</reference>
<sequence length="540" mass="58786">MVFKRLFALAAVFLFLTAVLPAVAGQLIDAQTAINDALQNSGAYYEQNNQKGDSINYVSIPILSKYLKGDNYFGCLVYGGPHGDTKDSQSRYLGYTLSGEDYTNVAFPPDVSHSGYFEDQQWVYQPWWNSDVTTNYTVDFNNGLDGTDLYAQNIRQGILVYYTDPSNANNYQVKGVTSETQDFWDNIQQYIHVLAPPTDLAWGIGRMWRYGENGQINYVTVPIMPNMLLDNLDLLVVTPVSAIINVGDTQQYVATYSQSQGAGNGQDVTNFSNWVTANSSIAIIGANNGLATGKSAGATQVTATYAVNGKTLQGHAQLIVQEQQLPPPSNNTPGSLTFQAVSQDGSTSRAPGTAKWTDIVTANLVPPVMQSIAYSENMVEPDYSTTVAPPLPPSGGCAPAYTRITGWRIVGADLSYPKQNPEFTFGQPLPPIGDETISMDVSGRQKATASFKELWAMDGAYILDWFTDQLINQEPKNYNITASNITVQVEYNTVTFHEVCSDDGDCVCVSQTKSGSYMQQLSPITAQLLVNGTGVNSLAQ</sequence>
<keyword evidence="3" id="KW-1185">Reference proteome</keyword>
<organism evidence="2 3">
    <name type="scientific">Pelotomaculum schinkii</name>
    <dbReference type="NCBI Taxonomy" id="78350"/>
    <lineage>
        <taxon>Bacteria</taxon>
        <taxon>Bacillati</taxon>
        <taxon>Bacillota</taxon>
        <taxon>Clostridia</taxon>
        <taxon>Eubacteriales</taxon>
        <taxon>Desulfotomaculaceae</taxon>
        <taxon>Pelotomaculum</taxon>
    </lineage>
</organism>
<gene>
    <name evidence="2" type="ORF">Psch_03204</name>
</gene>
<name>A0A4Y7RBR9_9FIRM</name>
<dbReference type="AlphaFoldDB" id="A0A4Y7RBR9"/>
<dbReference type="Gene3D" id="2.60.40.1080">
    <property type="match status" value="1"/>
</dbReference>
<accession>A0A4Y7RBR9</accession>
<feature type="signal peptide" evidence="1">
    <location>
        <begin position="1"/>
        <end position="24"/>
    </location>
</feature>